<reference evidence="4 5" key="1">
    <citation type="submission" date="2024-05" db="EMBL/GenBank/DDBJ databases">
        <title>Genetic variation in Jamaican populations of the coffee berry borer (Hypothenemus hampei).</title>
        <authorList>
            <person name="Errbii M."/>
            <person name="Myrie A."/>
        </authorList>
    </citation>
    <scope>NUCLEOTIDE SEQUENCE [LARGE SCALE GENOMIC DNA]</scope>
    <source>
        <strain evidence="4">JA-Hopewell-2020-01-JO</strain>
        <tissue evidence="4">Whole body</tissue>
    </source>
</reference>
<evidence type="ECO:0000313" key="4">
    <source>
        <dbReference type="EMBL" id="KAL1516395.1"/>
    </source>
</evidence>
<feature type="region of interest" description="Disordered" evidence="3">
    <location>
        <begin position="358"/>
        <end position="402"/>
    </location>
</feature>
<evidence type="ECO:0000256" key="3">
    <source>
        <dbReference type="SAM" id="MobiDB-lite"/>
    </source>
</evidence>
<feature type="compositionally biased region" description="Basic and acidic residues" evidence="3">
    <location>
        <begin position="390"/>
        <end position="402"/>
    </location>
</feature>
<feature type="compositionally biased region" description="Low complexity" evidence="3">
    <location>
        <begin position="367"/>
        <end position="384"/>
    </location>
</feature>
<dbReference type="EMBL" id="JBDJPC010000001">
    <property type="protein sequence ID" value="KAL1516395.1"/>
    <property type="molecule type" value="Genomic_DNA"/>
</dbReference>
<evidence type="ECO:0000313" key="5">
    <source>
        <dbReference type="Proteomes" id="UP001566132"/>
    </source>
</evidence>
<dbReference type="InterPro" id="IPR003591">
    <property type="entry name" value="Leu-rich_rpt_typical-subtyp"/>
</dbReference>
<dbReference type="InterPro" id="IPR001611">
    <property type="entry name" value="Leu-rich_rpt"/>
</dbReference>
<dbReference type="InterPro" id="IPR032675">
    <property type="entry name" value="LRR_dom_sf"/>
</dbReference>
<dbReference type="PROSITE" id="PS51450">
    <property type="entry name" value="LRR"/>
    <property type="match status" value="3"/>
</dbReference>
<evidence type="ECO:0000256" key="1">
    <source>
        <dbReference type="ARBA" id="ARBA00022614"/>
    </source>
</evidence>
<dbReference type="SUPFAM" id="SSF52058">
    <property type="entry name" value="L domain-like"/>
    <property type="match status" value="1"/>
</dbReference>
<dbReference type="PANTHER" id="PTHR45712">
    <property type="entry name" value="AGAP008170-PA"/>
    <property type="match status" value="1"/>
</dbReference>
<dbReference type="Gene3D" id="3.80.10.10">
    <property type="entry name" value="Ribonuclease Inhibitor"/>
    <property type="match status" value="2"/>
</dbReference>
<evidence type="ECO:0000256" key="2">
    <source>
        <dbReference type="ARBA" id="ARBA00022737"/>
    </source>
</evidence>
<dbReference type="SMART" id="SM00364">
    <property type="entry name" value="LRR_BAC"/>
    <property type="match status" value="4"/>
</dbReference>
<accession>A0ABD1FBJ1</accession>
<keyword evidence="1" id="KW-0433">Leucine-rich repeat</keyword>
<dbReference type="InterPro" id="IPR050333">
    <property type="entry name" value="SLRP"/>
</dbReference>
<dbReference type="Proteomes" id="UP001566132">
    <property type="component" value="Unassembled WGS sequence"/>
</dbReference>
<dbReference type="PANTHER" id="PTHR45712:SF22">
    <property type="entry name" value="INSULIN-LIKE GROWTH FACTOR-BINDING PROTEIN COMPLEX ACID LABILE SUBUNIT"/>
    <property type="match status" value="1"/>
</dbReference>
<dbReference type="Pfam" id="PF13855">
    <property type="entry name" value="LRR_8"/>
    <property type="match status" value="1"/>
</dbReference>
<proteinExistence type="predicted"/>
<dbReference type="SMART" id="SM00365">
    <property type="entry name" value="LRR_SD22"/>
    <property type="match status" value="4"/>
</dbReference>
<name>A0ABD1FBJ1_HYPHA</name>
<dbReference type="SMART" id="SM00369">
    <property type="entry name" value="LRR_TYP"/>
    <property type="match status" value="4"/>
</dbReference>
<organism evidence="4 5">
    <name type="scientific">Hypothenemus hampei</name>
    <name type="common">Coffee berry borer</name>
    <dbReference type="NCBI Taxonomy" id="57062"/>
    <lineage>
        <taxon>Eukaryota</taxon>
        <taxon>Metazoa</taxon>
        <taxon>Ecdysozoa</taxon>
        <taxon>Arthropoda</taxon>
        <taxon>Hexapoda</taxon>
        <taxon>Insecta</taxon>
        <taxon>Pterygota</taxon>
        <taxon>Neoptera</taxon>
        <taxon>Endopterygota</taxon>
        <taxon>Coleoptera</taxon>
        <taxon>Polyphaga</taxon>
        <taxon>Cucujiformia</taxon>
        <taxon>Curculionidae</taxon>
        <taxon>Scolytinae</taxon>
        <taxon>Hypothenemus</taxon>
    </lineage>
</organism>
<keyword evidence="2" id="KW-0677">Repeat</keyword>
<protein>
    <submittedName>
        <fullName evidence="4">Uncharacterized protein</fullName>
    </submittedName>
</protein>
<dbReference type="AlphaFoldDB" id="A0ABD1FBJ1"/>
<gene>
    <name evidence="4" type="ORF">ABEB36_000314</name>
</gene>
<sequence length="402" mass="45774">MAEGEFDESPQLIAGEDQPFFQSPATHVPVSFDLPIVEKKMTFEEASKCLTTLGKDESCIRYAYLMITAQNRKLTDISVIINFRHVLFLDLTGNFLNLDALQVLTGLPFLIMLKVSRNRVESAALDTMHYLQELILNLNKIEETCDIAQPMLDTLDLGFNQIFTAQFDDEKLPNLKELSLKGNQLIDLSGSYPKSLEKLFIAENNITKISSLVFSQMSHLTTLYLRDNQIKKLNGFSEFLTELRYLNLRNNSITKLRQFRKLSCLPQLETLIYTGNPVDEKNRLLEISGEKEDEENVEDEEAFGEGGGVKKATLDPIRIGVLVLLPNLKRINKAFVTFEERDQAFLVKDTKFEEIMGELSSDEETEPPTTTYTSEIGESTETESNFTDQEVIHGSRTYEEYN</sequence>
<comment type="caution">
    <text evidence="4">The sequence shown here is derived from an EMBL/GenBank/DDBJ whole genome shotgun (WGS) entry which is preliminary data.</text>
</comment>
<keyword evidence="5" id="KW-1185">Reference proteome</keyword>